<evidence type="ECO:0000313" key="4">
    <source>
        <dbReference type="EMBL" id="KKS70049.1"/>
    </source>
</evidence>
<feature type="domain" description="OmpR/PhoB-type" evidence="3">
    <location>
        <begin position="49"/>
        <end position="151"/>
    </location>
</feature>
<organism evidence="4 5">
    <name type="scientific">Candidatus Magasanikbacteria bacterium GW2011_GWE2_42_7</name>
    <dbReference type="NCBI Taxonomy" id="1619052"/>
    <lineage>
        <taxon>Bacteria</taxon>
        <taxon>Candidatus Magasanikiibacteriota</taxon>
    </lineage>
</organism>
<dbReference type="GO" id="GO:0006355">
    <property type="term" value="P:regulation of DNA-templated transcription"/>
    <property type="evidence" value="ECO:0007669"/>
    <property type="project" value="InterPro"/>
</dbReference>
<evidence type="ECO:0000313" key="5">
    <source>
        <dbReference type="Proteomes" id="UP000033867"/>
    </source>
</evidence>
<proteinExistence type="predicted"/>
<dbReference type="AlphaFoldDB" id="A0A0G1BA02"/>
<name>A0A0G1BA02_9BACT</name>
<dbReference type="InterPro" id="IPR016032">
    <property type="entry name" value="Sig_transdc_resp-reg_C-effctor"/>
</dbReference>
<dbReference type="InterPro" id="IPR036388">
    <property type="entry name" value="WH-like_DNA-bd_sf"/>
</dbReference>
<protein>
    <submittedName>
        <fullName evidence="4">Transcriptional regulatory protein RstA</fullName>
    </submittedName>
</protein>
<dbReference type="SUPFAM" id="SSF46894">
    <property type="entry name" value="C-terminal effector domain of the bipartite response regulators"/>
    <property type="match status" value="1"/>
</dbReference>
<gene>
    <name evidence="4" type="ORF">UV42_C0070G0005</name>
</gene>
<dbReference type="CDD" id="cd00383">
    <property type="entry name" value="trans_reg_C"/>
    <property type="match status" value="1"/>
</dbReference>
<dbReference type="GO" id="GO:0000160">
    <property type="term" value="P:phosphorelay signal transduction system"/>
    <property type="evidence" value="ECO:0007669"/>
    <property type="project" value="InterPro"/>
</dbReference>
<accession>A0A0G1BA02</accession>
<keyword evidence="1 2" id="KW-0238">DNA-binding</keyword>
<reference evidence="4 5" key="1">
    <citation type="journal article" date="2015" name="Nature">
        <title>rRNA introns, odd ribosomes, and small enigmatic genomes across a large radiation of phyla.</title>
        <authorList>
            <person name="Brown C.T."/>
            <person name="Hug L.A."/>
            <person name="Thomas B.C."/>
            <person name="Sharon I."/>
            <person name="Castelle C.J."/>
            <person name="Singh A."/>
            <person name="Wilkins M.J."/>
            <person name="Williams K.H."/>
            <person name="Banfield J.F."/>
        </authorList>
    </citation>
    <scope>NUCLEOTIDE SEQUENCE [LARGE SCALE GENOMIC DNA]</scope>
</reference>
<dbReference type="Pfam" id="PF00486">
    <property type="entry name" value="Trans_reg_C"/>
    <property type="match status" value="1"/>
</dbReference>
<dbReference type="PROSITE" id="PS51755">
    <property type="entry name" value="OMPR_PHOB"/>
    <property type="match status" value="1"/>
</dbReference>
<dbReference type="SMART" id="SM00862">
    <property type="entry name" value="Trans_reg_C"/>
    <property type="match status" value="1"/>
</dbReference>
<dbReference type="GO" id="GO:0003677">
    <property type="term" value="F:DNA binding"/>
    <property type="evidence" value="ECO:0007669"/>
    <property type="project" value="UniProtKB-UniRule"/>
</dbReference>
<dbReference type="Gene3D" id="1.10.10.10">
    <property type="entry name" value="Winged helix-like DNA-binding domain superfamily/Winged helix DNA-binding domain"/>
    <property type="match status" value="1"/>
</dbReference>
<feature type="DNA-binding region" description="OmpR/PhoB-type" evidence="2">
    <location>
        <begin position="49"/>
        <end position="151"/>
    </location>
</feature>
<evidence type="ECO:0000256" key="2">
    <source>
        <dbReference type="PROSITE-ProRule" id="PRU01091"/>
    </source>
</evidence>
<dbReference type="Proteomes" id="UP000033867">
    <property type="component" value="Unassembled WGS sequence"/>
</dbReference>
<comment type="caution">
    <text evidence="4">The sequence shown here is derived from an EMBL/GenBank/DDBJ whole genome shotgun (WGS) entry which is preliminary data.</text>
</comment>
<sequence>MNVDIAERVACAIAEACGEQQVLSADPQFVEVVRGVLATFGIVGEYNPDSTLFVGNLRINTQTHVAHLGTRKLILTGSEFRLLHVLAKNAGTVLGRDDIARAMGCPEYIVGSRYSRVVDVYVGQLRKKLGDERGYSPWILTIRGQGYMLVSPLV</sequence>
<dbReference type="InterPro" id="IPR001867">
    <property type="entry name" value="OmpR/PhoB-type_DNA-bd"/>
</dbReference>
<dbReference type="EMBL" id="LCEK01000070">
    <property type="protein sequence ID" value="KKS70049.1"/>
    <property type="molecule type" value="Genomic_DNA"/>
</dbReference>
<evidence type="ECO:0000259" key="3">
    <source>
        <dbReference type="PROSITE" id="PS51755"/>
    </source>
</evidence>
<evidence type="ECO:0000256" key="1">
    <source>
        <dbReference type="ARBA" id="ARBA00023125"/>
    </source>
</evidence>